<dbReference type="PANTHER" id="PTHR33525">
    <property type="match status" value="1"/>
</dbReference>
<dbReference type="Proteomes" id="UP001156682">
    <property type="component" value="Unassembled WGS sequence"/>
</dbReference>
<protein>
    <recommendedName>
        <fullName evidence="1">HDOD domain-containing protein</fullName>
    </recommendedName>
</protein>
<dbReference type="PANTHER" id="PTHR33525:SF3">
    <property type="entry name" value="RIBONUCLEASE Y"/>
    <property type="match status" value="1"/>
</dbReference>
<dbReference type="PROSITE" id="PS51833">
    <property type="entry name" value="HDOD"/>
    <property type="match status" value="1"/>
</dbReference>
<dbReference type="SUPFAM" id="SSF109604">
    <property type="entry name" value="HD-domain/PDEase-like"/>
    <property type="match status" value="1"/>
</dbReference>
<dbReference type="Gene3D" id="1.10.3210.10">
    <property type="entry name" value="Hypothetical protein af1432"/>
    <property type="match status" value="1"/>
</dbReference>
<dbReference type="InterPro" id="IPR036754">
    <property type="entry name" value="YbaK/aa-tRNA-synt-asso_dom_sf"/>
</dbReference>
<comment type="caution">
    <text evidence="2">The sequence shown here is derived from an EMBL/GenBank/DDBJ whole genome shotgun (WGS) entry which is preliminary data.</text>
</comment>
<proteinExistence type="predicted"/>
<accession>A0ABQ5ZVP4</accession>
<dbReference type="InterPro" id="IPR052340">
    <property type="entry name" value="RNase_Y/CdgJ"/>
</dbReference>
<reference evidence="3" key="1">
    <citation type="journal article" date="2019" name="Int. J. Syst. Evol. Microbiol.">
        <title>The Global Catalogue of Microorganisms (GCM) 10K type strain sequencing project: providing services to taxonomists for standard genome sequencing and annotation.</title>
        <authorList>
            <consortium name="The Broad Institute Genomics Platform"/>
            <consortium name="The Broad Institute Genome Sequencing Center for Infectious Disease"/>
            <person name="Wu L."/>
            <person name="Ma J."/>
        </authorList>
    </citation>
    <scope>NUCLEOTIDE SEQUENCE [LARGE SCALE GENOMIC DNA]</scope>
    <source>
        <strain evidence="3">NBRC 100033</strain>
    </source>
</reference>
<feature type="domain" description="HDOD" evidence="1">
    <location>
        <begin position="196"/>
        <end position="396"/>
    </location>
</feature>
<sequence length="469" mass="53206">MSSGSMSQNTMQIKPNYSLADLSSEDLLQRLVPRSLATPNQLLRSTLLQAVDGFNLQAVYPAHCLLDLQKLNSGGTDWRARSPDYRRSLLRDLKIQSLPALPGILSMPLCVDLSYVEGDWVFIESGNPEKLLRFTKEEYQSLTEAAEAEQDKFSLPLTETKPNLDHPHRDESEIRSAVEAITQQRVRARLSESIEIAPLPLSSQHLLSLKSKEDVSGTELANVIEMDPSLASQVISWANSPYYGAPGSIRSIQDAVIRVLGFDLTMNLALGLALSKQIRLPKDGVHGHKHFWRDALLRALLVEKFVKKMPPLARPYTGLAYLAGLLHNFGYLVLAEIFPPYFSLYCRNQEANPHVPSMYLERFLFGITREQIASYLFTTWSLPNEMCIAIRQQHNPHYTGEHFKYANLLYLAEQYLQPSWEQGLTRIPSAVYDRLQLTPEDALEVRQELEELPSDQMEDLVRLLDTTKR</sequence>
<evidence type="ECO:0000313" key="2">
    <source>
        <dbReference type="EMBL" id="GLR63497.1"/>
    </source>
</evidence>
<dbReference type="InterPro" id="IPR013976">
    <property type="entry name" value="HDOD"/>
</dbReference>
<dbReference type="Pfam" id="PF08668">
    <property type="entry name" value="HDOD"/>
    <property type="match status" value="1"/>
</dbReference>
<evidence type="ECO:0000313" key="3">
    <source>
        <dbReference type="Proteomes" id="UP001156682"/>
    </source>
</evidence>
<name>A0ABQ5ZVP4_9GAMM</name>
<evidence type="ECO:0000259" key="1">
    <source>
        <dbReference type="PROSITE" id="PS51833"/>
    </source>
</evidence>
<dbReference type="EMBL" id="BSOR01000016">
    <property type="protein sequence ID" value="GLR63497.1"/>
    <property type="molecule type" value="Genomic_DNA"/>
</dbReference>
<organism evidence="2 3">
    <name type="scientific">Marinospirillum insulare</name>
    <dbReference type="NCBI Taxonomy" id="217169"/>
    <lineage>
        <taxon>Bacteria</taxon>
        <taxon>Pseudomonadati</taxon>
        <taxon>Pseudomonadota</taxon>
        <taxon>Gammaproteobacteria</taxon>
        <taxon>Oceanospirillales</taxon>
        <taxon>Oceanospirillaceae</taxon>
        <taxon>Marinospirillum</taxon>
    </lineage>
</organism>
<dbReference type="RefSeq" id="WP_150112000.1">
    <property type="nucleotide sequence ID" value="NZ_BSOR01000016.1"/>
</dbReference>
<keyword evidence="3" id="KW-1185">Reference proteome</keyword>
<dbReference type="Gene3D" id="3.90.960.10">
    <property type="entry name" value="YbaK/aminoacyl-tRNA synthetase-associated domain"/>
    <property type="match status" value="1"/>
</dbReference>
<gene>
    <name evidence="2" type="ORF">GCM10007878_09320</name>
</gene>
<dbReference type="InterPro" id="IPR014627">
    <property type="entry name" value="UCP036888_HDGYP-like"/>
</dbReference>
<dbReference type="PIRSF" id="PIRSF036888">
    <property type="entry name" value="HDGYPm_UCP036888"/>
    <property type="match status" value="1"/>
</dbReference>